<feature type="compositionally biased region" description="Basic residues" evidence="1">
    <location>
        <begin position="62"/>
        <end position="73"/>
    </location>
</feature>
<feature type="region of interest" description="Disordered" evidence="1">
    <location>
        <begin position="51"/>
        <end position="83"/>
    </location>
</feature>
<dbReference type="OrthoDB" id="3270863at2759"/>
<dbReference type="OMA" id="MATEYSY"/>
<accession>A0A1C7LY87</accession>
<dbReference type="STRING" id="5627.A0A1C7LY87"/>
<feature type="region of interest" description="Disordered" evidence="1">
    <location>
        <begin position="707"/>
        <end position="734"/>
    </location>
</feature>
<evidence type="ECO:0000256" key="1">
    <source>
        <dbReference type="SAM" id="MobiDB-lite"/>
    </source>
</evidence>
<feature type="region of interest" description="Disordered" evidence="1">
    <location>
        <begin position="97"/>
        <end position="120"/>
    </location>
</feature>
<reference evidence="2 3" key="1">
    <citation type="submission" date="2016-03" db="EMBL/GenBank/DDBJ databases">
        <title>Whole genome sequencing of Grifola frondosa 9006-11.</title>
        <authorList>
            <person name="Min B."/>
            <person name="Park H."/>
            <person name="Kim J.-G."/>
            <person name="Cho H."/>
            <person name="Oh Y.-L."/>
            <person name="Kong W.-S."/>
            <person name="Choi I.-G."/>
        </authorList>
    </citation>
    <scope>NUCLEOTIDE SEQUENCE [LARGE SCALE GENOMIC DNA]</scope>
    <source>
        <strain evidence="2 3">9006-11</strain>
    </source>
</reference>
<gene>
    <name evidence="2" type="ORF">A0H81_10444</name>
</gene>
<protein>
    <submittedName>
        <fullName evidence="2">Uncharacterized protein</fullName>
    </submittedName>
</protein>
<keyword evidence="3" id="KW-1185">Reference proteome</keyword>
<sequence length="734" mass="78536">MDAAALRALSRSELQKLAKANGVRANSKTETIINELAALFPDGVPTVPLPENPPHPAERTLRRTRAAQRHSTYRRSNNPGPSSILRLRMVADDTLLRTPRSRRGSIENVNPAPAEPGPSRPAAVVAAVSGVVDFAALMKALPSISQAASPATIPKPLPSISQAASPTSIAKAAPSANRVFRAAATTKAIPNVSRATSPVAIVEAGPSVSAEATPTVNAHAGPSGNAVANPVADANAVAFIADAVASVRAMIEPAFKLRTGPTVDATANPGSGANASPAADARADPTTNAIANSVANAEADPSADFAVAFIEDAVARVRAKLDPAVSATAGPTVSEAGPMQWPERAMQSRASGALVIHMRVTSSHFLSPGADAALPNYVDEPVQEAPAPPSPSLMATEYSYESEEETIPQPAVLRDVEKAVEIINTLAEGYKALDEERAEILETAKCLMGEVQQLRTLASQEHAMHRALATNFLYWQPIAPRWTDEDLWGDQESWSEERMGEASDQDFDWDINEELEEPENLGQSSCPRTAKIPACRIGFQRYPNSESTIPRMPDYMIGKRVINPGPPIAHMHEHPWQPQADFASEGAGGSQSGPSRLSPTSPPQKRSRENAGLDEREDDSSRQSKRSRTTAAETRQRTSHVARAADESRSEAVESDIPPIIGEGELEEIQDTQSVVEMLSAVVDDEDDRETPMQQAFNARLANVMAGSVPTPRTPRRPLQQSRRPGGYIRRQFF</sequence>
<name>A0A1C7LY87_GRIFR</name>
<organism evidence="2 3">
    <name type="scientific">Grifola frondosa</name>
    <name type="common">Maitake</name>
    <name type="synonym">Polyporus frondosus</name>
    <dbReference type="NCBI Taxonomy" id="5627"/>
    <lineage>
        <taxon>Eukaryota</taxon>
        <taxon>Fungi</taxon>
        <taxon>Dikarya</taxon>
        <taxon>Basidiomycota</taxon>
        <taxon>Agaricomycotina</taxon>
        <taxon>Agaricomycetes</taxon>
        <taxon>Polyporales</taxon>
        <taxon>Grifolaceae</taxon>
        <taxon>Grifola</taxon>
    </lineage>
</organism>
<evidence type="ECO:0000313" key="3">
    <source>
        <dbReference type="Proteomes" id="UP000092993"/>
    </source>
</evidence>
<comment type="caution">
    <text evidence="2">The sequence shown here is derived from an EMBL/GenBank/DDBJ whole genome shotgun (WGS) entry which is preliminary data.</text>
</comment>
<dbReference type="AlphaFoldDB" id="A0A1C7LY87"/>
<feature type="region of interest" description="Disordered" evidence="1">
    <location>
        <begin position="579"/>
        <end position="659"/>
    </location>
</feature>
<feature type="compositionally biased region" description="Basic and acidic residues" evidence="1">
    <location>
        <begin position="606"/>
        <end position="622"/>
    </location>
</feature>
<evidence type="ECO:0000313" key="2">
    <source>
        <dbReference type="EMBL" id="OBZ69673.1"/>
    </source>
</evidence>
<proteinExistence type="predicted"/>
<dbReference type="Proteomes" id="UP000092993">
    <property type="component" value="Unassembled WGS sequence"/>
</dbReference>
<dbReference type="EMBL" id="LUGG01000015">
    <property type="protein sequence ID" value="OBZ69673.1"/>
    <property type="molecule type" value="Genomic_DNA"/>
</dbReference>
<feature type="compositionally biased region" description="Basic and acidic residues" evidence="1">
    <location>
        <begin position="643"/>
        <end position="652"/>
    </location>
</feature>